<organism evidence="8 9">
    <name type="scientific">Massilia frigida</name>
    <dbReference type="NCBI Taxonomy" id="2609281"/>
    <lineage>
        <taxon>Bacteria</taxon>
        <taxon>Pseudomonadati</taxon>
        <taxon>Pseudomonadota</taxon>
        <taxon>Betaproteobacteria</taxon>
        <taxon>Burkholderiales</taxon>
        <taxon>Oxalobacteraceae</taxon>
        <taxon>Telluria group</taxon>
        <taxon>Massilia</taxon>
    </lineage>
</organism>
<comment type="caution">
    <text evidence="8">The sequence shown here is derived from an EMBL/GenBank/DDBJ whole genome shotgun (WGS) entry which is preliminary data.</text>
</comment>
<sequence>MISNLIFGRMTPTPDLALSLRNARIAAHPGLNGLPPRWKSHLTKRVTDACQHFLLPQTVDSIVDRSINAFRASYLPGGLDLTATDGEIVEHARRRADASALILAGTSDAQAKQAIIEHTCSTARVPVPKGDTLDAQVKRLSCCHWWRRQLRRQYARTLENGNIRLHLVQRQRDPYASRDAMLRCLREETRNRLWMESTVLENENGDRFTLQELSERGTSNKAIRRAELMTRIRGMEDYARDHGYSALFATITCPSCYHATLAGSGQGNPSYRGHTPRQAQDYLCKLWGRVRAKLEREGIELYGLRVAEPHHDACPHWHLIVFVLPQHAARLEAIIRHYALEAHADEVGAAKNRCHFVPIDPDKGSATGYVAKYIAKNIDGYKLELDVTGEPAITASLHVTAWAKTHGIRQFQAFGAGSITLWRELRRIPKATIADAPAHVQAAWQAAQKTLTAEGDTDQRADYASFLTALGGVAIPRKQTRIQLAKVHYDTPGKYGEAMGEKPIGIVASDAPFKVYESTRYTWTRIDTPACVGGESNARTIATDGTAQAQEVLKKSGFALPWTRVNNCTLETAGETPPLPCWLENDGWESRIDEQMRC</sequence>
<evidence type="ECO:0000313" key="9">
    <source>
        <dbReference type="Proteomes" id="UP000621455"/>
    </source>
</evidence>
<keyword evidence="4" id="KW-0540">Nuclease</keyword>
<comment type="similarity">
    <text evidence="2">Belongs to the phage GPA family.</text>
</comment>
<dbReference type="InterPro" id="IPR008766">
    <property type="entry name" value="Replication_gene_A-like"/>
</dbReference>
<evidence type="ECO:0000256" key="2">
    <source>
        <dbReference type="ARBA" id="ARBA00009260"/>
    </source>
</evidence>
<evidence type="ECO:0000256" key="5">
    <source>
        <dbReference type="ARBA" id="ARBA00022759"/>
    </source>
</evidence>
<proteinExistence type="inferred from homology"/>
<evidence type="ECO:0000259" key="7">
    <source>
        <dbReference type="Pfam" id="PF05840"/>
    </source>
</evidence>
<dbReference type="Pfam" id="PF05840">
    <property type="entry name" value="Phage_GPA"/>
    <property type="match status" value="1"/>
</dbReference>
<protein>
    <submittedName>
        <fullName evidence="8">Replication endonuclease</fullName>
    </submittedName>
</protein>
<evidence type="ECO:0000313" key="8">
    <source>
        <dbReference type="EMBL" id="NHZ83798.1"/>
    </source>
</evidence>
<evidence type="ECO:0000256" key="1">
    <source>
        <dbReference type="ARBA" id="ARBA00003293"/>
    </source>
</evidence>
<feature type="domain" description="Replication gene A protein-like" evidence="7">
    <location>
        <begin position="128"/>
        <end position="381"/>
    </location>
</feature>
<comment type="function">
    <text evidence="1">Possible endonuclease which induces a single-strand cut and initiates DNA replication.</text>
</comment>
<name>A0ABX0NJP7_9BURK</name>
<reference evidence="8 9" key="1">
    <citation type="submission" date="2019-10" db="EMBL/GenBank/DDBJ databases">
        <title>Taxonomy of Antarctic Massilia spp.: description of Massilia rubra sp. nov., Massilia aquatica sp. nov., Massilia mucilaginosa sp. nov., Massilia frigida sp. nov. isolated from streams, lakes and regoliths.</title>
        <authorList>
            <person name="Holochova P."/>
            <person name="Sedlacek I."/>
            <person name="Kralova S."/>
            <person name="Maslanova I."/>
            <person name="Busse H.-J."/>
            <person name="Stankova E."/>
            <person name="Vrbovska V."/>
            <person name="Kovarovic V."/>
            <person name="Bartak M."/>
            <person name="Svec P."/>
            <person name="Pantucek R."/>
        </authorList>
    </citation>
    <scope>NUCLEOTIDE SEQUENCE [LARGE SCALE GENOMIC DNA]</scope>
    <source>
        <strain evidence="8 9">CCM 8695</strain>
    </source>
</reference>
<dbReference type="Proteomes" id="UP000621455">
    <property type="component" value="Unassembled WGS sequence"/>
</dbReference>
<evidence type="ECO:0000256" key="6">
    <source>
        <dbReference type="ARBA" id="ARBA00022801"/>
    </source>
</evidence>
<keyword evidence="9" id="KW-1185">Reference proteome</keyword>
<dbReference type="EMBL" id="WHJG01000063">
    <property type="protein sequence ID" value="NHZ83798.1"/>
    <property type="molecule type" value="Genomic_DNA"/>
</dbReference>
<evidence type="ECO:0000256" key="4">
    <source>
        <dbReference type="ARBA" id="ARBA00022722"/>
    </source>
</evidence>
<accession>A0ABX0NJP7</accession>
<evidence type="ECO:0000256" key="3">
    <source>
        <dbReference type="ARBA" id="ARBA00022705"/>
    </source>
</evidence>
<keyword evidence="6" id="KW-0378">Hydrolase</keyword>
<keyword evidence="3" id="KW-0235">DNA replication</keyword>
<dbReference type="GO" id="GO:0004519">
    <property type="term" value="F:endonuclease activity"/>
    <property type="evidence" value="ECO:0007669"/>
    <property type="project" value="UniProtKB-KW"/>
</dbReference>
<gene>
    <name evidence="8" type="ORF">F2P44_31695</name>
</gene>
<keyword evidence="5 8" id="KW-0255">Endonuclease</keyword>